<accession>A0A484CI56</accession>
<evidence type="ECO:0000256" key="1">
    <source>
        <dbReference type="ARBA" id="ARBA00023180"/>
    </source>
</evidence>
<reference evidence="3 4" key="1">
    <citation type="submission" date="2019-01" db="EMBL/GenBank/DDBJ databases">
        <title>A chromosome-scale genome assembly of the yellow perch, Perca flavescens.</title>
        <authorList>
            <person name="Feron R."/>
            <person name="Morvezen R."/>
            <person name="Bestin A."/>
            <person name="Haffray P."/>
            <person name="Klopp C."/>
            <person name="Zahm M."/>
            <person name="Cabau C."/>
            <person name="Roques C."/>
            <person name="Donnadieu C."/>
            <person name="Bouchez O."/>
            <person name="Christie M."/>
            <person name="Larson W."/>
            <person name="Guiguen Y."/>
        </authorList>
    </citation>
    <scope>NUCLEOTIDE SEQUENCE [LARGE SCALE GENOMIC DNA]</scope>
    <source>
        <strain evidence="3">YP-PL-M2</strain>
        <tissue evidence="3">Blood</tissue>
    </source>
</reference>
<dbReference type="Proteomes" id="UP000295070">
    <property type="component" value="Chromosome 14"/>
</dbReference>
<dbReference type="AlphaFoldDB" id="A0A484CI56"/>
<sequence>MNGCEWDDETGEVNGFMQFGYDGEDFLAFDLKTSTWIAPKPQAVIIKQRWDADKSRIKCNEILLTQMCPEWLKMYVNYSKSFLLRKGRITFPDVVS</sequence>
<dbReference type="EMBL" id="SCKG01000014">
    <property type="protein sequence ID" value="TDH03730.1"/>
    <property type="molecule type" value="Genomic_DNA"/>
</dbReference>
<dbReference type="GO" id="GO:0006955">
    <property type="term" value="P:immune response"/>
    <property type="evidence" value="ECO:0007669"/>
    <property type="project" value="TreeGrafter"/>
</dbReference>
<dbReference type="InterPro" id="IPR011162">
    <property type="entry name" value="MHC_I/II-like_Ag-recog"/>
</dbReference>
<dbReference type="InterPro" id="IPR037055">
    <property type="entry name" value="MHC_I-like_Ag-recog_sf"/>
</dbReference>
<proteinExistence type="predicted"/>
<dbReference type="Gene3D" id="3.30.500.10">
    <property type="entry name" value="MHC class I-like antigen recognition-like"/>
    <property type="match status" value="1"/>
</dbReference>
<gene>
    <name evidence="3" type="ORF">EPR50_G00145150</name>
</gene>
<comment type="caution">
    <text evidence="3">The sequence shown here is derived from an EMBL/GenBank/DDBJ whole genome shotgun (WGS) entry which is preliminary data.</text>
</comment>
<name>A0A484CI56_PERFV</name>
<evidence type="ECO:0000313" key="4">
    <source>
        <dbReference type="Proteomes" id="UP000295070"/>
    </source>
</evidence>
<organism evidence="3 4">
    <name type="scientific">Perca flavescens</name>
    <name type="common">American yellow perch</name>
    <name type="synonym">Morone flavescens</name>
    <dbReference type="NCBI Taxonomy" id="8167"/>
    <lineage>
        <taxon>Eukaryota</taxon>
        <taxon>Metazoa</taxon>
        <taxon>Chordata</taxon>
        <taxon>Craniata</taxon>
        <taxon>Vertebrata</taxon>
        <taxon>Euteleostomi</taxon>
        <taxon>Actinopterygii</taxon>
        <taxon>Neopterygii</taxon>
        <taxon>Teleostei</taxon>
        <taxon>Neoteleostei</taxon>
        <taxon>Acanthomorphata</taxon>
        <taxon>Eupercaria</taxon>
        <taxon>Perciformes</taxon>
        <taxon>Percoidei</taxon>
        <taxon>Percidae</taxon>
        <taxon>Percinae</taxon>
        <taxon>Perca</taxon>
    </lineage>
</organism>
<dbReference type="STRING" id="8167.A0A484CI56"/>
<dbReference type="InterPro" id="IPR011161">
    <property type="entry name" value="MHC_I-like_Ag-recog"/>
</dbReference>
<protein>
    <recommendedName>
        <fullName evidence="2">MHC class I-like antigen recognition-like domain-containing protein</fullName>
    </recommendedName>
</protein>
<feature type="domain" description="MHC class I-like antigen recognition-like" evidence="2">
    <location>
        <begin position="1"/>
        <end position="82"/>
    </location>
</feature>
<keyword evidence="4" id="KW-1185">Reference proteome</keyword>
<dbReference type="GO" id="GO:0005615">
    <property type="term" value="C:extracellular space"/>
    <property type="evidence" value="ECO:0007669"/>
    <property type="project" value="TreeGrafter"/>
</dbReference>
<keyword evidence="1" id="KW-0325">Glycoprotein</keyword>
<dbReference type="PANTHER" id="PTHR16675">
    <property type="entry name" value="MHC CLASS I-RELATED"/>
    <property type="match status" value="1"/>
</dbReference>
<dbReference type="Pfam" id="PF00129">
    <property type="entry name" value="MHC_I"/>
    <property type="match status" value="1"/>
</dbReference>
<dbReference type="GO" id="GO:0009897">
    <property type="term" value="C:external side of plasma membrane"/>
    <property type="evidence" value="ECO:0007669"/>
    <property type="project" value="TreeGrafter"/>
</dbReference>
<dbReference type="SUPFAM" id="SSF54452">
    <property type="entry name" value="MHC antigen-recognition domain"/>
    <property type="match status" value="1"/>
</dbReference>
<evidence type="ECO:0000259" key="2">
    <source>
        <dbReference type="Pfam" id="PF00129"/>
    </source>
</evidence>
<dbReference type="PANTHER" id="PTHR16675:SF237">
    <property type="entry name" value="MHC CLASS I ANTIGEN TRANSCRIPT VARIANT 1-RELATED"/>
    <property type="match status" value="1"/>
</dbReference>
<evidence type="ECO:0000313" key="3">
    <source>
        <dbReference type="EMBL" id="TDH03730.1"/>
    </source>
</evidence>
<dbReference type="InterPro" id="IPR050208">
    <property type="entry name" value="MHC_class-I_related"/>
</dbReference>